<gene>
    <name evidence="1" type="ORF">BC938DRAFT_481161</name>
</gene>
<dbReference type="EMBL" id="RBNJ01005769">
    <property type="protein sequence ID" value="RUS29018.1"/>
    <property type="molecule type" value="Genomic_DNA"/>
</dbReference>
<sequence length="109" mass="12270">MFAVEANHIFGSLPPMDVHTPESRSPHAVRHLGVIHQLAGFLPTEWTSMRTYFPSANAEDSVWMMVEDGNENYEMTMDGADLISWKNKDVVNDAVTDRINGDYMNKVAV</sequence>
<evidence type="ECO:0000313" key="2">
    <source>
        <dbReference type="Proteomes" id="UP000274822"/>
    </source>
</evidence>
<evidence type="ECO:0000313" key="1">
    <source>
        <dbReference type="EMBL" id="RUS29018.1"/>
    </source>
</evidence>
<dbReference type="Proteomes" id="UP000274822">
    <property type="component" value="Unassembled WGS sequence"/>
</dbReference>
<protein>
    <submittedName>
        <fullName evidence="1">Uncharacterized protein</fullName>
    </submittedName>
</protein>
<comment type="caution">
    <text evidence="1">The sequence shown here is derived from an EMBL/GenBank/DDBJ whole genome shotgun (WGS) entry which is preliminary data.</text>
</comment>
<dbReference type="AlphaFoldDB" id="A0A433QGQ2"/>
<organism evidence="1 2">
    <name type="scientific">Jimgerdemannia flammicorona</name>
    <dbReference type="NCBI Taxonomy" id="994334"/>
    <lineage>
        <taxon>Eukaryota</taxon>
        <taxon>Fungi</taxon>
        <taxon>Fungi incertae sedis</taxon>
        <taxon>Mucoromycota</taxon>
        <taxon>Mucoromycotina</taxon>
        <taxon>Endogonomycetes</taxon>
        <taxon>Endogonales</taxon>
        <taxon>Endogonaceae</taxon>
        <taxon>Jimgerdemannia</taxon>
    </lineage>
</organism>
<reference evidence="1 2" key="1">
    <citation type="journal article" date="2018" name="New Phytol.">
        <title>Phylogenomics of Endogonaceae and evolution of mycorrhizas within Mucoromycota.</title>
        <authorList>
            <person name="Chang Y."/>
            <person name="Desiro A."/>
            <person name="Na H."/>
            <person name="Sandor L."/>
            <person name="Lipzen A."/>
            <person name="Clum A."/>
            <person name="Barry K."/>
            <person name="Grigoriev I.V."/>
            <person name="Martin F.M."/>
            <person name="Stajich J.E."/>
            <person name="Smith M.E."/>
            <person name="Bonito G."/>
            <person name="Spatafora J.W."/>
        </authorList>
    </citation>
    <scope>NUCLEOTIDE SEQUENCE [LARGE SCALE GENOMIC DNA]</scope>
    <source>
        <strain evidence="1 2">AD002</strain>
    </source>
</reference>
<accession>A0A433QGQ2</accession>
<keyword evidence="2" id="KW-1185">Reference proteome</keyword>
<proteinExistence type="predicted"/>
<name>A0A433QGQ2_9FUNG</name>